<dbReference type="Proteomes" id="UP000812287">
    <property type="component" value="Unassembled WGS sequence"/>
</dbReference>
<dbReference type="GeneID" id="66103044"/>
<comment type="caution">
    <text evidence="1">The sequence shown here is derived from an EMBL/GenBank/DDBJ whole genome shotgun (WGS) entry which is preliminary data.</text>
</comment>
<dbReference type="EMBL" id="MU250551">
    <property type="protein sequence ID" value="KAG7442523.1"/>
    <property type="molecule type" value="Genomic_DNA"/>
</dbReference>
<name>A0A9P7VL13_9AGAR</name>
<gene>
    <name evidence="1" type="ORF">BT62DRAFT_386502</name>
</gene>
<dbReference type="InterPro" id="IPR029001">
    <property type="entry name" value="ITPase-like_fam"/>
</dbReference>
<accession>A0A9P7VL13</accession>
<proteinExistence type="predicted"/>
<organism evidence="1 2">
    <name type="scientific">Guyanagaster necrorhizus</name>
    <dbReference type="NCBI Taxonomy" id="856835"/>
    <lineage>
        <taxon>Eukaryota</taxon>
        <taxon>Fungi</taxon>
        <taxon>Dikarya</taxon>
        <taxon>Basidiomycota</taxon>
        <taxon>Agaricomycotina</taxon>
        <taxon>Agaricomycetes</taxon>
        <taxon>Agaricomycetidae</taxon>
        <taxon>Agaricales</taxon>
        <taxon>Marasmiineae</taxon>
        <taxon>Physalacriaceae</taxon>
        <taxon>Guyanagaster</taxon>
    </lineage>
</organism>
<protein>
    <submittedName>
        <fullName evidence="1">Uncharacterized protein</fullName>
    </submittedName>
</protein>
<dbReference type="RefSeq" id="XP_043036023.1">
    <property type="nucleotide sequence ID" value="XM_043180748.1"/>
</dbReference>
<keyword evidence="2" id="KW-1185">Reference proteome</keyword>
<reference evidence="1" key="1">
    <citation type="submission" date="2020-11" db="EMBL/GenBank/DDBJ databases">
        <title>Adaptations for nitrogen fixation in a non-lichenized fungal sporocarp promotes dispersal by wood-feeding termites.</title>
        <authorList>
            <consortium name="DOE Joint Genome Institute"/>
            <person name="Koch R.A."/>
            <person name="Yoon G."/>
            <person name="Arayal U."/>
            <person name="Lail K."/>
            <person name="Amirebrahimi M."/>
            <person name="Labutti K."/>
            <person name="Lipzen A."/>
            <person name="Riley R."/>
            <person name="Barry K."/>
            <person name="Henrissat B."/>
            <person name="Grigoriev I.V."/>
            <person name="Herr J.R."/>
            <person name="Aime M.C."/>
        </authorList>
    </citation>
    <scope>NUCLEOTIDE SEQUENCE</scope>
    <source>
        <strain evidence="1">MCA 3950</strain>
    </source>
</reference>
<dbReference type="Gene3D" id="3.90.950.10">
    <property type="match status" value="1"/>
</dbReference>
<dbReference type="SUPFAM" id="SSF52972">
    <property type="entry name" value="ITPase-like"/>
    <property type="match status" value="1"/>
</dbReference>
<dbReference type="AlphaFoldDB" id="A0A9P7VL13"/>
<sequence length="110" mass="12264">MCIRSSQYRDIPSNRSIDERSPVYFADNPKHLVEAWADNGDGVGRAGFAIQVHRSALLYHCSTHNLLQGLSGLLIRKIEGNYNNVVGFPAASFFPLLDLLVEEEADFLDV</sequence>
<dbReference type="OrthoDB" id="10267058at2759"/>
<evidence type="ECO:0000313" key="2">
    <source>
        <dbReference type="Proteomes" id="UP000812287"/>
    </source>
</evidence>
<evidence type="ECO:0000313" key="1">
    <source>
        <dbReference type="EMBL" id="KAG7442523.1"/>
    </source>
</evidence>